<organism evidence="2 3">
    <name type="scientific">Halpernia humi</name>
    <dbReference type="NCBI Taxonomy" id="493375"/>
    <lineage>
        <taxon>Bacteria</taxon>
        <taxon>Pseudomonadati</taxon>
        <taxon>Bacteroidota</taxon>
        <taxon>Flavobacteriia</taxon>
        <taxon>Flavobacteriales</taxon>
        <taxon>Weeksellaceae</taxon>
        <taxon>Chryseobacterium group</taxon>
        <taxon>Halpernia</taxon>
    </lineage>
</organism>
<gene>
    <name evidence="2" type="ORF">SAMN05421847_0934</name>
</gene>
<proteinExistence type="predicted"/>
<accession>A0A1H5UV22</accession>
<dbReference type="Pfam" id="PF13795">
    <property type="entry name" value="HupE_UreJ_2"/>
    <property type="match status" value="1"/>
</dbReference>
<keyword evidence="1" id="KW-0812">Transmembrane</keyword>
<keyword evidence="3" id="KW-1185">Reference proteome</keyword>
<feature type="transmembrane region" description="Helical" evidence="1">
    <location>
        <begin position="130"/>
        <end position="157"/>
    </location>
</feature>
<evidence type="ECO:0000313" key="3">
    <source>
        <dbReference type="Proteomes" id="UP000236738"/>
    </source>
</evidence>
<keyword evidence="1" id="KW-1133">Transmembrane helix</keyword>
<dbReference type="Proteomes" id="UP000236738">
    <property type="component" value="Unassembled WGS sequence"/>
</dbReference>
<dbReference type="RefSeq" id="WP_103912903.1">
    <property type="nucleotide sequence ID" value="NZ_FNUS01000001.1"/>
</dbReference>
<evidence type="ECO:0000256" key="1">
    <source>
        <dbReference type="SAM" id="Phobius"/>
    </source>
</evidence>
<feature type="transmembrane region" description="Helical" evidence="1">
    <location>
        <begin position="74"/>
        <end position="91"/>
    </location>
</feature>
<dbReference type="AlphaFoldDB" id="A0A1H5UV22"/>
<feature type="transmembrane region" description="Helical" evidence="1">
    <location>
        <begin position="169"/>
        <end position="187"/>
    </location>
</feature>
<keyword evidence="1" id="KW-0472">Membrane</keyword>
<sequence>MQGFFFYLKLGWSHIISWDALDHQLFILALVAVYTLKDVKKVLILVTAFTIGHSITLVLSILDIVRFPSNWVEFLIPITIVLTAFGNIFMFKHRQKLMKLNYFLALIFGLIHGMGFANSARMMISSEQNIAAPLFGFNIGLELGQIAVVILILSLQFLLMRYLKLHKKYWLIVASGIALIISLIMAIERVPYGLS</sequence>
<protein>
    <submittedName>
        <fullName evidence="2">HupE / UreJ protein</fullName>
    </submittedName>
</protein>
<feature type="transmembrane region" description="Helical" evidence="1">
    <location>
        <begin position="42"/>
        <end position="62"/>
    </location>
</feature>
<name>A0A1H5UV22_9FLAO</name>
<feature type="transmembrane region" description="Helical" evidence="1">
    <location>
        <begin position="15"/>
        <end position="35"/>
    </location>
</feature>
<dbReference type="EMBL" id="FNUS01000001">
    <property type="protein sequence ID" value="SEF78899.1"/>
    <property type="molecule type" value="Genomic_DNA"/>
</dbReference>
<evidence type="ECO:0000313" key="2">
    <source>
        <dbReference type="EMBL" id="SEF78899.1"/>
    </source>
</evidence>
<feature type="transmembrane region" description="Helical" evidence="1">
    <location>
        <begin position="103"/>
        <end position="124"/>
    </location>
</feature>
<dbReference type="OrthoDB" id="9808870at2"/>
<reference evidence="3" key="1">
    <citation type="submission" date="2016-10" db="EMBL/GenBank/DDBJ databases">
        <authorList>
            <person name="Varghese N."/>
            <person name="Submissions S."/>
        </authorList>
    </citation>
    <scope>NUCLEOTIDE SEQUENCE [LARGE SCALE GENOMIC DNA]</scope>
    <source>
        <strain evidence="3">DSM 21580</strain>
    </source>
</reference>
<dbReference type="InterPro" id="IPR032809">
    <property type="entry name" value="Put_HupE_UreJ"/>
</dbReference>